<evidence type="ECO:0000313" key="3">
    <source>
        <dbReference type="Proteomes" id="UP001151081"/>
    </source>
</evidence>
<organism evidence="2 3">
    <name type="scientific">Polyangium jinanense</name>
    <dbReference type="NCBI Taxonomy" id="2829994"/>
    <lineage>
        <taxon>Bacteria</taxon>
        <taxon>Pseudomonadati</taxon>
        <taxon>Myxococcota</taxon>
        <taxon>Polyangia</taxon>
        <taxon>Polyangiales</taxon>
        <taxon>Polyangiaceae</taxon>
        <taxon>Polyangium</taxon>
    </lineage>
</organism>
<reference evidence="2 3" key="1">
    <citation type="submission" date="2021-04" db="EMBL/GenBank/DDBJ databases">
        <title>Genome analysis of Polyangium sp.</title>
        <authorList>
            <person name="Li Y."/>
            <person name="Wang J."/>
        </authorList>
    </citation>
    <scope>NUCLEOTIDE SEQUENCE [LARGE SCALE GENOMIC DNA]</scope>
    <source>
        <strain evidence="2 3">SDU14</strain>
    </source>
</reference>
<keyword evidence="3" id="KW-1185">Reference proteome</keyword>
<keyword evidence="1" id="KW-0472">Membrane</keyword>
<feature type="transmembrane region" description="Helical" evidence="1">
    <location>
        <begin position="123"/>
        <end position="141"/>
    </location>
</feature>
<feature type="transmembrane region" description="Helical" evidence="1">
    <location>
        <begin position="25"/>
        <end position="47"/>
    </location>
</feature>
<dbReference type="EMBL" id="JAGTJJ010000015">
    <property type="protein sequence ID" value="MDC3983647.1"/>
    <property type="molecule type" value="Genomic_DNA"/>
</dbReference>
<sequence>MRKLALLVAAAAAFGLWPFAGRFGLVTGSIALLGLGVLLALAASATIDGLAAAGGALGALSAAIVGNTSPAAAGAALVALAYAERTTRVKAGTARLVHVGGALVAGALAGTITAAYGSGSPSIRVVAALVAAVLAALPLFVEADDPVAYALDGLAEDAGEEAGAALREGAALRRHVDERLLDAAAAREVRASWKALVRLGEARARLERARVGGKGARADAPTAVARRVDQRIGAHVEALRRAYLLADTAHAAEASEDVRALEVVEATGEKLEATSEALISS</sequence>
<evidence type="ECO:0000313" key="2">
    <source>
        <dbReference type="EMBL" id="MDC3983647.1"/>
    </source>
</evidence>
<keyword evidence="1" id="KW-1133">Transmembrane helix</keyword>
<dbReference type="Proteomes" id="UP001151081">
    <property type="component" value="Unassembled WGS sequence"/>
</dbReference>
<name>A0A9X4AUV5_9BACT</name>
<gene>
    <name evidence="2" type="ORF">KEG57_24275</name>
</gene>
<evidence type="ECO:0000256" key="1">
    <source>
        <dbReference type="SAM" id="Phobius"/>
    </source>
</evidence>
<dbReference type="RefSeq" id="WP_272423374.1">
    <property type="nucleotide sequence ID" value="NZ_JAGTJJ010000015.1"/>
</dbReference>
<feature type="transmembrane region" description="Helical" evidence="1">
    <location>
        <begin position="95"/>
        <end position="116"/>
    </location>
</feature>
<dbReference type="AlphaFoldDB" id="A0A9X4AUV5"/>
<comment type="caution">
    <text evidence="2">The sequence shown here is derived from an EMBL/GenBank/DDBJ whole genome shotgun (WGS) entry which is preliminary data.</text>
</comment>
<accession>A0A9X4AUV5</accession>
<feature type="transmembrane region" description="Helical" evidence="1">
    <location>
        <begin position="59"/>
        <end position="83"/>
    </location>
</feature>
<protein>
    <submittedName>
        <fullName evidence="2">Uncharacterized protein</fullName>
    </submittedName>
</protein>
<keyword evidence="1" id="KW-0812">Transmembrane</keyword>
<proteinExistence type="predicted"/>